<accession>A0A1Y2KV27</accession>
<dbReference type="GO" id="GO:0022857">
    <property type="term" value="F:transmembrane transporter activity"/>
    <property type="evidence" value="ECO:0007669"/>
    <property type="project" value="InterPro"/>
</dbReference>
<feature type="transmembrane region" description="Helical" evidence="4">
    <location>
        <begin position="21"/>
        <end position="41"/>
    </location>
</feature>
<feature type="transmembrane region" description="Helical" evidence="4">
    <location>
        <begin position="446"/>
        <end position="465"/>
    </location>
</feature>
<evidence type="ECO:0000256" key="2">
    <source>
        <dbReference type="ARBA" id="ARBA00022989"/>
    </source>
</evidence>
<feature type="transmembrane region" description="Helical" evidence="4">
    <location>
        <begin position="153"/>
        <end position="173"/>
    </location>
</feature>
<dbReference type="Gene3D" id="1.20.1250.20">
    <property type="entry name" value="MFS general substrate transporter like domains"/>
    <property type="match status" value="2"/>
</dbReference>
<evidence type="ECO:0000256" key="4">
    <source>
        <dbReference type="SAM" id="Phobius"/>
    </source>
</evidence>
<dbReference type="InterPro" id="IPR050327">
    <property type="entry name" value="Proton-linked_MCT"/>
</dbReference>
<feature type="transmembrane region" description="Helical" evidence="4">
    <location>
        <begin position="306"/>
        <end position="326"/>
    </location>
</feature>
<feature type="transmembrane region" description="Helical" evidence="4">
    <location>
        <begin position="243"/>
        <end position="263"/>
    </location>
</feature>
<sequence>MFDSLKKEHIVAHDDFNRWKVPPASIAIHLCIGSVYAWSIFNPPLIKEFGVVAASSGDWGLKSVVWIFSVAIVFLGLAAAFGGKWLEEVGPRMVGVVAAFCWGGGFIIGGFGIMTHQLWLVYLGYGAIGGCGLGLGYVSPVSTLIRWFPDRRGMATGMAIMGFGGGAMIATPIKESLLSFFYKAPDYLGAEGAINMVTEGGKRMAEVGGQMVEVVVAGAAQIASAPVPLQEGVYVVGTGNTGAASTFFTLGVAYFIVMIIASFSYRVPREGWLPAGWTPPTEDAASKRMITHKNVHIDQALKTPQFYLLWIVLCFNVTAGIGVIGVAKTMMSEIFGSTLPLVVNSAFAATYVFMISVFNMCGRFFWASISDYIGRKNTYFCFFILGIILYLSIPFAAEQVSVNPAITWLVMFYAATMIIFTMYGGGFATVPAYLADIFGTKYVGGIHGRLLTAWSTAGVLGPLAITQLRQASVTSSISDLASKIDPAAFQQKFGAGIEQIDQLVAAKTVTIARLMEIAPAGTIDPTSSLYNTTMYAMAGLLVIGLIANALVKPIHDKHYMETAGNDDIDAKNARTAAEASKA</sequence>
<evidence type="ECO:0000313" key="6">
    <source>
        <dbReference type="Proteomes" id="UP000193391"/>
    </source>
</evidence>
<feature type="transmembrane region" description="Helical" evidence="4">
    <location>
        <begin position="346"/>
        <end position="366"/>
    </location>
</feature>
<feature type="transmembrane region" description="Helical" evidence="4">
    <location>
        <begin position="378"/>
        <end position="397"/>
    </location>
</feature>
<comment type="caution">
    <text evidence="5">The sequence shown here is derived from an EMBL/GenBank/DDBJ whole genome shotgun (WGS) entry which is preliminary data.</text>
</comment>
<feature type="transmembrane region" description="Helical" evidence="4">
    <location>
        <begin position="534"/>
        <end position="551"/>
    </location>
</feature>
<dbReference type="STRING" id="1293891.TMES_20735"/>
<dbReference type="EMBL" id="JFKA01000017">
    <property type="protein sequence ID" value="OSQ35555.1"/>
    <property type="molecule type" value="Genomic_DNA"/>
</dbReference>
<feature type="transmembrane region" description="Helical" evidence="4">
    <location>
        <begin position="93"/>
        <end position="113"/>
    </location>
</feature>
<dbReference type="RefSeq" id="WP_085586193.1">
    <property type="nucleotide sequence ID" value="NZ_JFKA01000017.1"/>
</dbReference>
<feature type="transmembrane region" description="Helical" evidence="4">
    <location>
        <begin position="119"/>
        <end position="141"/>
    </location>
</feature>
<dbReference type="PANTHER" id="PTHR11360:SF317">
    <property type="entry name" value="MAJOR FACILITATOR SUPERFAMILY (MFS) PROFILE DOMAIN-CONTAINING PROTEIN-RELATED"/>
    <property type="match status" value="1"/>
</dbReference>
<gene>
    <name evidence="5" type="ORF">TMES_20735</name>
</gene>
<dbReference type="Proteomes" id="UP000193391">
    <property type="component" value="Unassembled WGS sequence"/>
</dbReference>
<organism evidence="5 6">
    <name type="scientific">Thalassospira mesophila</name>
    <dbReference type="NCBI Taxonomy" id="1293891"/>
    <lineage>
        <taxon>Bacteria</taxon>
        <taxon>Pseudomonadati</taxon>
        <taxon>Pseudomonadota</taxon>
        <taxon>Alphaproteobacteria</taxon>
        <taxon>Rhodospirillales</taxon>
        <taxon>Thalassospiraceae</taxon>
        <taxon>Thalassospira</taxon>
    </lineage>
</organism>
<dbReference type="InterPro" id="IPR036259">
    <property type="entry name" value="MFS_trans_sf"/>
</dbReference>
<name>A0A1Y2KV27_9PROT</name>
<dbReference type="PANTHER" id="PTHR11360">
    <property type="entry name" value="MONOCARBOXYLATE TRANSPORTER"/>
    <property type="match status" value="1"/>
</dbReference>
<dbReference type="Pfam" id="PF07690">
    <property type="entry name" value="MFS_1"/>
    <property type="match status" value="2"/>
</dbReference>
<reference evidence="5 6" key="1">
    <citation type="submission" date="2014-03" db="EMBL/GenBank/DDBJ databases">
        <title>The draft genome sequence of Thalassospira mesophila JCM 18969.</title>
        <authorList>
            <person name="Lai Q."/>
            <person name="Shao Z."/>
        </authorList>
    </citation>
    <scope>NUCLEOTIDE SEQUENCE [LARGE SCALE GENOMIC DNA]</scope>
    <source>
        <strain evidence="5 6">JCM 18969</strain>
    </source>
</reference>
<dbReference type="AlphaFoldDB" id="A0A1Y2KV27"/>
<protein>
    <submittedName>
        <fullName evidence="5">MFS transporter permease</fullName>
    </submittedName>
</protein>
<keyword evidence="2 4" id="KW-1133">Transmembrane helix</keyword>
<feature type="transmembrane region" description="Helical" evidence="4">
    <location>
        <begin position="61"/>
        <end position="81"/>
    </location>
</feature>
<evidence type="ECO:0000313" key="5">
    <source>
        <dbReference type="EMBL" id="OSQ35555.1"/>
    </source>
</evidence>
<dbReference type="SUPFAM" id="SSF103473">
    <property type="entry name" value="MFS general substrate transporter"/>
    <property type="match status" value="1"/>
</dbReference>
<keyword evidence="1 4" id="KW-0812">Transmembrane</keyword>
<evidence type="ECO:0000256" key="1">
    <source>
        <dbReference type="ARBA" id="ARBA00022692"/>
    </source>
</evidence>
<dbReference type="OrthoDB" id="9793415at2"/>
<feature type="transmembrane region" description="Helical" evidence="4">
    <location>
        <begin position="409"/>
        <end position="434"/>
    </location>
</feature>
<proteinExistence type="predicted"/>
<keyword evidence="3 4" id="KW-0472">Membrane</keyword>
<evidence type="ECO:0000256" key="3">
    <source>
        <dbReference type="ARBA" id="ARBA00023136"/>
    </source>
</evidence>
<dbReference type="InterPro" id="IPR011701">
    <property type="entry name" value="MFS"/>
</dbReference>
<keyword evidence="6" id="KW-1185">Reference proteome</keyword>
<dbReference type="CDD" id="cd17353">
    <property type="entry name" value="MFS_OFA_like"/>
    <property type="match status" value="1"/>
</dbReference>